<evidence type="ECO:0000313" key="2">
    <source>
        <dbReference type="EMBL" id="OKO96474.1"/>
    </source>
</evidence>
<dbReference type="AlphaFoldDB" id="A0A1Q5T8B6"/>
<dbReference type="EMBL" id="MNBE01000698">
    <property type="protein sequence ID" value="OKO96474.1"/>
    <property type="molecule type" value="Genomic_DNA"/>
</dbReference>
<keyword evidence="3" id="KW-1185">Reference proteome</keyword>
<dbReference type="InterPro" id="IPR040841">
    <property type="entry name" value="Luciferase_dom"/>
</dbReference>
<evidence type="ECO:0000313" key="3">
    <source>
        <dbReference type="Proteomes" id="UP000186955"/>
    </source>
</evidence>
<reference evidence="2 3" key="1">
    <citation type="submission" date="2016-10" db="EMBL/GenBank/DDBJ databases">
        <title>Genome sequence of the ascomycete fungus Penicillium subrubescens.</title>
        <authorList>
            <person name="De Vries R.P."/>
            <person name="Peng M."/>
            <person name="Dilokpimol A."/>
            <person name="Hilden K."/>
            <person name="Makela M.R."/>
            <person name="Grigoriev I."/>
            <person name="Riley R."/>
            <person name="Granchi Z."/>
        </authorList>
    </citation>
    <scope>NUCLEOTIDE SEQUENCE [LARGE SCALE GENOMIC DNA]</scope>
    <source>
        <strain evidence="2 3">CBS 132785</strain>
    </source>
</reference>
<comment type="caution">
    <text evidence="2">The sequence shown here is derived from an EMBL/GenBank/DDBJ whole genome shotgun (WGS) entry which is preliminary data.</text>
</comment>
<feature type="domain" description="Luciferase" evidence="1">
    <location>
        <begin position="188"/>
        <end position="267"/>
    </location>
</feature>
<sequence>MSLETLTNALQHVRLPRSQQDKLNLALGTAAVLGSAFLLPAAYRDYRIFKSYGPGGVPNNILGWMTVRALFQPFGTEMLSTEVYVRRIDAAEGHGRGDEGYLTLSTEQLESRKEEGRPEVGPHVVPQRQMTQIPDEDVMEKFRSRFRSFGLKNHHLVKFQQSNLEGHAEALFLADHLSITDLATTMQGEITHIHSGNDHSLHAVLAPADCKKIIEAGWGQRHAFSGTSAMTFLSLGTIPDIPSEYLLIYAPRNDAEIKIVMEIVSASIKFMTGREDVR</sequence>
<dbReference type="Proteomes" id="UP000186955">
    <property type="component" value="Unassembled WGS sequence"/>
</dbReference>
<dbReference type="InterPro" id="IPR048273">
    <property type="entry name" value="Luciferase"/>
</dbReference>
<protein>
    <recommendedName>
        <fullName evidence="1">Luciferase domain-containing protein</fullName>
    </recommendedName>
</protein>
<dbReference type="Pfam" id="PF17648">
    <property type="entry name" value="Luciferase"/>
    <property type="match status" value="1"/>
</dbReference>
<organism evidence="2 3">
    <name type="scientific">Penicillium subrubescens</name>
    <dbReference type="NCBI Taxonomy" id="1316194"/>
    <lineage>
        <taxon>Eukaryota</taxon>
        <taxon>Fungi</taxon>
        <taxon>Dikarya</taxon>
        <taxon>Ascomycota</taxon>
        <taxon>Pezizomycotina</taxon>
        <taxon>Eurotiomycetes</taxon>
        <taxon>Eurotiomycetidae</taxon>
        <taxon>Eurotiales</taxon>
        <taxon>Aspergillaceae</taxon>
        <taxon>Penicillium</taxon>
    </lineage>
</organism>
<dbReference type="OrthoDB" id="5358398at2759"/>
<dbReference type="STRING" id="1316194.A0A1Q5T8B6"/>
<gene>
    <name evidence="2" type="ORF">PENSUB_10649</name>
</gene>
<dbReference type="PANTHER" id="PTHR38695:SF1">
    <property type="entry name" value="AMINO ACID PERMEASE_ SLC12A DOMAIN-CONTAINING PROTEIN"/>
    <property type="match status" value="1"/>
</dbReference>
<dbReference type="PANTHER" id="PTHR38695">
    <property type="entry name" value="AMINO ACID PERMEASE_ SLC12A DOMAIN-CONTAINING PROTEIN"/>
    <property type="match status" value="1"/>
</dbReference>
<name>A0A1Q5T8B6_9EURO</name>
<accession>A0A1Q5T8B6</accession>
<proteinExistence type="predicted"/>
<evidence type="ECO:0000259" key="1">
    <source>
        <dbReference type="Pfam" id="PF17648"/>
    </source>
</evidence>